<evidence type="ECO:0000259" key="1">
    <source>
        <dbReference type="Pfam" id="PF07727"/>
    </source>
</evidence>
<dbReference type="Proteomes" id="UP000257109">
    <property type="component" value="Unassembled WGS sequence"/>
</dbReference>
<evidence type="ECO:0000313" key="3">
    <source>
        <dbReference type="Proteomes" id="UP000257109"/>
    </source>
</evidence>
<feature type="domain" description="Reverse transcriptase Ty1/copia-type" evidence="1">
    <location>
        <begin position="96"/>
        <end position="293"/>
    </location>
</feature>
<evidence type="ECO:0000313" key="2">
    <source>
        <dbReference type="EMBL" id="RDY02134.1"/>
    </source>
</evidence>
<dbReference type="InterPro" id="IPR043502">
    <property type="entry name" value="DNA/RNA_pol_sf"/>
</dbReference>
<reference evidence="2" key="1">
    <citation type="submission" date="2018-05" db="EMBL/GenBank/DDBJ databases">
        <title>Draft genome of Mucuna pruriens seed.</title>
        <authorList>
            <person name="Nnadi N.E."/>
            <person name="Vos R."/>
            <person name="Hasami M.H."/>
            <person name="Devisetty U.K."/>
            <person name="Aguiy J.C."/>
        </authorList>
    </citation>
    <scope>NUCLEOTIDE SEQUENCE [LARGE SCALE GENOMIC DNA]</scope>
    <source>
        <strain evidence="2">JCA_2017</strain>
    </source>
</reference>
<dbReference type="OrthoDB" id="7473114at2759"/>
<organism evidence="2 3">
    <name type="scientific">Mucuna pruriens</name>
    <name type="common">Velvet bean</name>
    <name type="synonym">Dolichos pruriens</name>
    <dbReference type="NCBI Taxonomy" id="157652"/>
    <lineage>
        <taxon>Eukaryota</taxon>
        <taxon>Viridiplantae</taxon>
        <taxon>Streptophyta</taxon>
        <taxon>Embryophyta</taxon>
        <taxon>Tracheophyta</taxon>
        <taxon>Spermatophyta</taxon>
        <taxon>Magnoliopsida</taxon>
        <taxon>eudicotyledons</taxon>
        <taxon>Gunneridae</taxon>
        <taxon>Pentapetalae</taxon>
        <taxon>rosids</taxon>
        <taxon>fabids</taxon>
        <taxon>Fabales</taxon>
        <taxon>Fabaceae</taxon>
        <taxon>Papilionoideae</taxon>
        <taxon>50 kb inversion clade</taxon>
        <taxon>NPAAA clade</taxon>
        <taxon>indigoferoid/millettioid clade</taxon>
        <taxon>Phaseoleae</taxon>
        <taxon>Mucuna</taxon>
    </lineage>
</organism>
<dbReference type="Pfam" id="PF07727">
    <property type="entry name" value="RVT_2"/>
    <property type="match status" value="1"/>
</dbReference>
<accession>A0A371HHF5</accession>
<dbReference type="AlphaFoldDB" id="A0A371HHF5"/>
<proteinExistence type="predicted"/>
<dbReference type="STRING" id="157652.A0A371HHF5"/>
<name>A0A371HHF5_MUCPR</name>
<keyword evidence="3" id="KW-1185">Reference proteome</keyword>
<gene>
    <name evidence="2" type="ORF">CR513_14434</name>
</gene>
<dbReference type="SUPFAM" id="SSF56672">
    <property type="entry name" value="DNA/RNA polymerases"/>
    <property type="match status" value="1"/>
</dbReference>
<feature type="non-terminal residue" evidence="2">
    <location>
        <position position="1"/>
    </location>
</feature>
<dbReference type="InterPro" id="IPR013103">
    <property type="entry name" value="RVT_2"/>
</dbReference>
<sequence length="297" mass="34562">MPKLFWGEAVSTTAYILNGSPTKSLNDVTPEPQRIIQPPERFGDYTSIPNFEVIEEGDMMHLILLAKTELVSFEQTIREPKWKATMEEELRAIEKNHMWELVTLPHNKRSIGVKWVYKVKVKPIGEVAKYKARILAKTGLDYNEVFAPVARIETIRLVMWLLHQLDVKSAFVNGPLEEEVYVCPPPSFEVTEHENKVYKLKKVLYGLKQAPRAWNDRIDCFLLQLDFNKCTTEYGVYMTYWLPGAIQHSVNEFKRIIMLEFEMIDLGLLSCFLGMEFVTISEEGIFMHQKRYATLTY</sequence>
<protein>
    <recommendedName>
        <fullName evidence="1">Reverse transcriptase Ty1/copia-type domain-containing protein</fullName>
    </recommendedName>
</protein>
<dbReference type="EMBL" id="QJKJ01002597">
    <property type="protein sequence ID" value="RDY02134.1"/>
    <property type="molecule type" value="Genomic_DNA"/>
</dbReference>
<comment type="caution">
    <text evidence="2">The sequence shown here is derived from an EMBL/GenBank/DDBJ whole genome shotgun (WGS) entry which is preliminary data.</text>
</comment>